<keyword evidence="2 3" id="KW-0378">Hydrolase</keyword>
<feature type="compositionally biased region" description="Low complexity" evidence="4">
    <location>
        <begin position="523"/>
        <end position="563"/>
    </location>
</feature>
<proteinExistence type="inferred from homology"/>
<evidence type="ECO:0000256" key="3">
    <source>
        <dbReference type="RuleBase" id="RU361235"/>
    </source>
</evidence>
<dbReference type="Gene3D" id="3.40.50.1820">
    <property type="entry name" value="alpha/beta hydrolase"/>
    <property type="match status" value="1"/>
</dbReference>
<sequence length="596" mass="64589">MLHLLLCAVVFCQSALALSDTVDLGYARYRGLDIGNGVIRWAGMRYARNVARDKGLRFTAPQDPLDQPGVSDATKFGPVCIGTGTELKAEFGGEHSEDCLFINVFAPSKATNETKLPVYVFIQGGGFSVNGNANYNGADLIDAGDEDMVVVNFNYRVGPYGFLAGREIVENSTLSLNNGLKDQRQALKWVQKHIQQFGGDPGHVTIGGASAGGGSVVLQLTAFGGRNDGLFHAAAAESPAFPPIRDVENSQWQFDALLKQTGCADMHCMASMDAVKFQKAVRNMKEPFPGAKNPPLYAWNPTLDKDFIQDFTFNELKNGRYVNVPCIFGVATNDGINFTPKTIMSQSMSQEFLTDQFPSINFNQVRQAWDANMASTADARWRTVTANIYGHIRYTCPTLNITDTYAKNDTNPTWQYRWNVGTASHVGELLPIWNNATSASGVFVQAYWASFIRSYDPNKHAAAFLLAKGSTLNSPMWQDSNLTQEKRLVFNDNDDVGMETISKEEWQRCEVINDMGLHMKQPAAAGNTASSGSSTGSTASGSLSGGPSSPNNPPSSGGSSTPADLHKSLGNQHTPLSSTYMAAIAILLGLAQWSCT</sequence>
<dbReference type="InterPro" id="IPR019819">
    <property type="entry name" value="Carboxylesterase_B_CS"/>
</dbReference>
<protein>
    <recommendedName>
        <fullName evidence="3">Carboxylic ester hydrolase</fullName>
        <ecNumber evidence="3">3.1.1.-</ecNumber>
    </recommendedName>
</protein>
<dbReference type="PROSITE" id="PS00941">
    <property type="entry name" value="CARBOXYLESTERASE_B_2"/>
    <property type="match status" value="1"/>
</dbReference>
<evidence type="ECO:0000313" key="6">
    <source>
        <dbReference type="EMBL" id="KAI1513954.1"/>
    </source>
</evidence>
<organism evidence="6 7">
    <name type="scientific">Pyrenophora tritici-repentis</name>
    <dbReference type="NCBI Taxonomy" id="45151"/>
    <lineage>
        <taxon>Eukaryota</taxon>
        <taxon>Fungi</taxon>
        <taxon>Dikarya</taxon>
        <taxon>Ascomycota</taxon>
        <taxon>Pezizomycotina</taxon>
        <taxon>Dothideomycetes</taxon>
        <taxon>Pleosporomycetidae</taxon>
        <taxon>Pleosporales</taxon>
        <taxon>Pleosporineae</taxon>
        <taxon>Pleosporaceae</taxon>
        <taxon>Pyrenophora</taxon>
    </lineage>
</organism>
<evidence type="ECO:0000256" key="2">
    <source>
        <dbReference type="ARBA" id="ARBA00022801"/>
    </source>
</evidence>
<gene>
    <name evidence="6" type="ORF">Ptr86124_006584</name>
</gene>
<keyword evidence="7" id="KW-1185">Reference proteome</keyword>
<dbReference type="Pfam" id="PF00135">
    <property type="entry name" value="COesterase"/>
    <property type="match status" value="1"/>
</dbReference>
<feature type="signal peptide" evidence="3">
    <location>
        <begin position="1"/>
        <end position="17"/>
    </location>
</feature>
<comment type="caution">
    <text evidence="6">The sequence shown here is derived from an EMBL/GenBank/DDBJ whole genome shotgun (WGS) entry which is preliminary data.</text>
</comment>
<dbReference type="EC" id="3.1.1.-" evidence="3"/>
<dbReference type="OrthoDB" id="408631at2759"/>
<evidence type="ECO:0000256" key="1">
    <source>
        <dbReference type="ARBA" id="ARBA00005964"/>
    </source>
</evidence>
<feature type="region of interest" description="Disordered" evidence="4">
    <location>
        <begin position="523"/>
        <end position="570"/>
    </location>
</feature>
<dbReference type="GO" id="GO:0016787">
    <property type="term" value="F:hydrolase activity"/>
    <property type="evidence" value="ECO:0007669"/>
    <property type="project" value="UniProtKB-KW"/>
</dbReference>
<dbReference type="SUPFAM" id="SSF53474">
    <property type="entry name" value="alpha/beta-Hydrolases"/>
    <property type="match status" value="1"/>
</dbReference>
<dbReference type="InterPro" id="IPR029058">
    <property type="entry name" value="AB_hydrolase_fold"/>
</dbReference>
<dbReference type="InterPro" id="IPR050309">
    <property type="entry name" value="Type-B_Carboxylest/Lipase"/>
</dbReference>
<feature type="domain" description="Carboxylesterase type B" evidence="5">
    <location>
        <begin position="34"/>
        <end position="491"/>
    </location>
</feature>
<dbReference type="Proteomes" id="UP000249757">
    <property type="component" value="Unassembled WGS sequence"/>
</dbReference>
<dbReference type="InterPro" id="IPR019826">
    <property type="entry name" value="Carboxylesterase_B_AS"/>
</dbReference>
<evidence type="ECO:0000259" key="5">
    <source>
        <dbReference type="Pfam" id="PF00135"/>
    </source>
</evidence>
<dbReference type="PROSITE" id="PS00122">
    <property type="entry name" value="CARBOXYLESTERASE_B_1"/>
    <property type="match status" value="1"/>
</dbReference>
<feature type="chain" id="PRO_5041033708" description="Carboxylic ester hydrolase" evidence="3">
    <location>
        <begin position="18"/>
        <end position="596"/>
    </location>
</feature>
<keyword evidence="3" id="KW-0732">Signal</keyword>
<dbReference type="EMBL" id="NRDI02000008">
    <property type="protein sequence ID" value="KAI1513954.1"/>
    <property type="molecule type" value="Genomic_DNA"/>
</dbReference>
<comment type="similarity">
    <text evidence="1 3">Belongs to the type-B carboxylesterase/lipase family.</text>
</comment>
<name>A0A2W1H8V6_9PLEO</name>
<evidence type="ECO:0000313" key="7">
    <source>
        <dbReference type="Proteomes" id="UP000249757"/>
    </source>
</evidence>
<accession>A0A2W1H8V6</accession>
<dbReference type="AlphaFoldDB" id="A0A2W1H8V6"/>
<evidence type="ECO:0000256" key="4">
    <source>
        <dbReference type="SAM" id="MobiDB-lite"/>
    </source>
</evidence>
<reference evidence="7" key="1">
    <citation type="journal article" date="2022" name="Microb. Genom.">
        <title>A global pangenome for the wheat fungal pathogen Pyrenophora tritici-repentis and prediction of effector protein structural homology.</title>
        <authorList>
            <person name="Moolhuijzen P.M."/>
            <person name="See P.T."/>
            <person name="Shi G."/>
            <person name="Powell H.R."/>
            <person name="Cockram J."/>
            <person name="Jorgensen L.N."/>
            <person name="Benslimane H."/>
            <person name="Strelkov S.E."/>
            <person name="Turner J."/>
            <person name="Liu Z."/>
            <person name="Moffat C.S."/>
        </authorList>
    </citation>
    <scope>NUCLEOTIDE SEQUENCE [LARGE SCALE GENOMIC DNA]</scope>
</reference>
<dbReference type="PANTHER" id="PTHR11559">
    <property type="entry name" value="CARBOXYLESTERASE"/>
    <property type="match status" value="1"/>
</dbReference>
<dbReference type="InterPro" id="IPR002018">
    <property type="entry name" value="CarbesteraseB"/>
</dbReference>